<dbReference type="SMART" id="SM00448">
    <property type="entry name" value="REC"/>
    <property type="match status" value="1"/>
</dbReference>
<dbReference type="Proteomes" id="UP000238589">
    <property type="component" value="Unassembled WGS sequence"/>
</dbReference>
<evidence type="ECO:0000256" key="3">
    <source>
        <dbReference type="PROSITE-ProRule" id="PRU01091"/>
    </source>
</evidence>
<keyword evidence="7" id="KW-1185">Reference proteome</keyword>
<dbReference type="InterPro" id="IPR039420">
    <property type="entry name" value="WalR-like"/>
</dbReference>
<proteinExistence type="predicted"/>
<evidence type="ECO:0000256" key="1">
    <source>
        <dbReference type="ARBA" id="ARBA00023125"/>
    </source>
</evidence>
<evidence type="ECO:0000259" key="5">
    <source>
        <dbReference type="PROSITE" id="PS51755"/>
    </source>
</evidence>
<dbReference type="Gene3D" id="1.10.10.10">
    <property type="entry name" value="Winged helix-like DNA-binding domain superfamily/Winged helix DNA-binding domain"/>
    <property type="match status" value="1"/>
</dbReference>
<dbReference type="GO" id="GO:0000976">
    <property type="term" value="F:transcription cis-regulatory region binding"/>
    <property type="evidence" value="ECO:0007669"/>
    <property type="project" value="TreeGrafter"/>
</dbReference>
<dbReference type="CDD" id="cd00383">
    <property type="entry name" value="trans_reg_C"/>
    <property type="match status" value="1"/>
</dbReference>
<dbReference type="CDD" id="cd17624">
    <property type="entry name" value="REC_OmpR_PmrA-like"/>
    <property type="match status" value="1"/>
</dbReference>
<dbReference type="PANTHER" id="PTHR48111">
    <property type="entry name" value="REGULATOR OF RPOS"/>
    <property type="match status" value="1"/>
</dbReference>
<gene>
    <name evidence="6" type="ORF">C6P64_11065</name>
</gene>
<sequence>MRLLLLEDDITLGEGLRDYLRSDGYLVDWCATLAQARALISEPYDAWLLDWNLPDGSGVDWLRSLRARGLKVPALLLTARDRLDERIQGLDSGADDFLVKPFAPEELSARLRAISRRVAGSAQRKAFGPVELDLNAKAVWLAGESVELTAREWAILEALALRAGRIVSKADLEALVLGFDSELSSNSTEVHVFKLRSKLGKTLIETVRGLGYRIPAA</sequence>
<dbReference type="SUPFAM" id="SSF52172">
    <property type="entry name" value="CheY-like"/>
    <property type="match status" value="1"/>
</dbReference>
<feature type="domain" description="OmpR/PhoB-type" evidence="5">
    <location>
        <begin position="122"/>
        <end position="216"/>
    </location>
</feature>
<dbReference type="PROSITE" id="PS50110">
    <property type="entry name" value="RESPONSE_REGULATORY"/>
    <property type="match status" value="1"/>
</dbReference>
<dbReference type="Pfam" id="PF00072">
    <property type="entry name" value="Response_reg"/>
    <property type="match status" value="1"/>
</dbReference>
<keyword evidence="1 3" id="KW-0238">DNA-binding</keyword>
<dbReference type="InterPro" id="IPR001867">
    <property type="entry name" value="OmpR/PhoB-type_DNA-bd"/>
</dbReference>
<dbReference type="GO" id="GO:0032993">
    <property type="term" value="C:protein-DNA complex"/>
    <property type="evidence" value="ECO:0007669"/>
    <property type="project" value="TreeGrafter"/>
</dbReference>
<accession>A0A2S9K3W7</accession>
<evidence type="ECO:0000259" key="4">
    <source>
        <dbReference type="PROSITE" id="PS50110"/>
    </source>
</evidence>
<dbReference type="GO" id="GO:0006355">
    <property type="term" value="P:regulation of DNA-templated transcription"/>
    <property type="evidence" value="ECO:0007669"/>
    <property type="project" value="InterPro"/>
</dbReference>
<dbReference type="RefSeq" id="WP_105748630.1">
    <property type="nucleotide sequence ID" value="NZ_PVLQ01000036.1"/>
</dbReference>
<organism evidence="6 7">
    <name type="scientific">Malikia granosa</name>
    <dbReference type="NCBI Taxonomy" id="263067"/>
    <lineage>
        <taxon>Bacteria</taxon>
        <taxon>Pseudomonadati</taxon>
        <taxon>Pseudomonadota</taxon>
        <taxon>Betaproteobacteria</taxon>
        <taxon>Burkholderiales</taxon>
        <taxon>Comamonadaceae</taxon>
        <taxon>Malikia</taxon>
    </lineage>
</organism>
<dbReference type="SUPFAM" id="SSF46894">
    <property type="entry name" value="C-terminal effector domain of the bipartite response regulators"/>
    <property type="match status" value="1"/>
</dbReference>
<evidence type="ECO:0000313" key="6">
    <source>
        <dbReference type="EMBL" id="PRD65077.1"/>
    </source>
</evidence>
<dbReference type="InterPro" id="IPR036388">
    <property type="entry name" value="WH-like_DNA-bd_sf"/>
</dbReference>
<feature type="domain" description="Response regulatory" evidence="4">
    <location>
        <begin position="2"/>
        <end position="115"/>
    </location>
</feature>
<dbReference type="PANTHER" id="PTHR48111:SF36">
    <property type="entry name" value="TRANSCRIPTIONAL REGULATORY PROTEIN CUTR"/>
    <property type="match status" value="1"/>
</dbReference>
<keyword evidence="2" id="KW-0597">Phosphoprotein</keyword>
<dbReference type="Gene3D" id="3.40.50.2300">
    <property type="match status" value="1"/>
</dbReference>
<dbReference type="InterPro" id="IPR016032">
    <property type="entry name" value="Sig_transdc_resp-reg_C-effctor"/>
</dbReference>
<evidence type="ECO:0000256" key="2">
    <source>
        <dbReference type="PROSITE-ProRule" id="PRU00169"/>
    </source>
</evidence>
<dbReference type="PROSITE" id="PS51755">
    <property type="entry name" value="OMPR_PHOB"/>
    <property type="match status" value="1"/>
</dbReference>
<protein>
    <submittedName>
        <fullName evidence="6">DNA-binding response regulator</fullName>
    </submittedName>
</protein>
<dbReference type="GO" id="GO:0000156">
    <property type="term" value="F:phosphorelay response regulator activity"/>
    <property type="evidence" value="ECO:0007669"/>
    <property type="project" value="TreeGrafter"/>
</dbReference>
<dbReference type="SMART" id="SM00862">
    <property type="entry name" value="Trans_reg_C"/>
    <property type="match status" value="1"/>
</dbReference>
<feature type="DNA-binding region" description="OmpR/PhoB-type" evidence="3">
    <location>
        <begin position="122"/>
        <end position="216"/>
    </location>
</feature>
<evidence type="ECO:0000313" key="7">
    <source>
        <dbReference type="Proteomes" id="UP000238589"/>
    </source>
</evidence>
<dbReference type="GO" id="GO:0005829">
    <property type="term" value="C:cytosol"/>
    <property type="evidence" value="ECO:0007669"/>
    <property type="project" value="TreeGrafter"/>
</dbReference>
<dbReference type="InterPro" id="IPR001789">
    <property type="entry name" value="Sig_transdc_resp-reg_receiver"/>
</dbReference>
<reference evidence="6 7" key="1">
    <citation type="submission" date="2018-03" db="EMBL/GenBank/DDBJ databases">
        <title>Comparative genomics illustrates the genes involved in a hyperalkaliphilic mechanisms of Serpentinomonas isolated from highly-alkaline calcium-rich serpentinized springs.</title>
        <authorList>
            <person name="Suzuki S."/>
            <person name="Ishii S."/>
            <person name="Walworth N."/>
            <person name="Bird L."/>
            <person name="Kuenen J.G."/>
            <person name="Nealson K.H."/>
        </authorList>
    </citation>
    <scope>NUCLEOTIDE SEQUENCE [LARGE SCALE GENOMIC DNA]</scope>
    <source>
        <strain evidence="6 7">P1</strain>
    </source>
</reference>
<comment type="caution">
    <text evidence="6">The sequence shown here is derived from an EMBL/GenBank/DDBJ whole genome shotgun (WGS) entry which is preliminary data.</text>
</comment>
<dbReference type="OrthoDB" id="9802426at2"/>
<dbReference type="Pfam" id="PF00486">
    <property type="entry name" value="Trans_reg_C"/>
    <property type="match status" value="1"/>
</dbReference>
<dbReference type="Gene3D" id="6.10.250.690">
    <property type="match status" value="1"/>
</dbReference>
<name>A0A2S9K3W7_9BURK</name>
<dbReference type="EMBL" id="PVLQ01000036">
    <property type="protein sequence ID" value="PRD65077.1"/>
    <property type="molecule type" value="Genomic_DNA"/>
</dbReference>
<feature type="modified residue" description="4-aspartylphosphate" evidence="2">
    <location>
        <position position="50"/>
    </location>
</feature>
<dbReference type="AlphaFoldDB" id="A0A2S9K3W7"/>
<dbReference type="InterPro" id="IPR011006">
    <property type="entry name" value="CheY-like_superfamily"/>
</dbReference>